<evidence type="ECO:0000313" key="2">
    <source>
        <dbReference type="EMBL" id="MEA5257795.1"/>
    </source>
</evidence>
<keyword evidence="3" id="KW-1185">Reference proteome</keyword>
<feature type="transmembrane region" description="Helical" evidence="1">
    <location>
        <begin position="47"/>
        <end position="68"/>
    </location>
</feature>
<feature type="transmembrane region" description="Helical" evidence="1">
    <location>
        <begin position="20"/>
        <end position="40"/>
    </location>
</feature>
<evidence type="ECO:0008006" key="4">
    <source>
        <dbReference type="Google" id="ProtNLM"/>
    </source>
</evidence>
<name>A0ABU5QLJ7_9BACT</name>
<dbReference type="Proteomes" id="UP001304671">
    <property type="component" value="Unassembled WGS sequence"/>
</dbReference>
<proteinExistence type="predicted"/>
<accession>A0ABU5QLJ7</accession>
<gene>
    <name evidence="2" type="ORF">VB264_08360</name>
</gene>
<dbReference type="EMBL" id="JAYFUL010000010">
    <property type="protein sequence ID" value="MEA5257795.1"/>
    <property type="molecule type" value="Genomic_DNA"/>
</dbReference>
<evidence type="ECO:0000313" key="3">
    <source>
        <dbReference type="Proteomes" id="UP001304671"/>
    </source>
</evidence>
<evidence type="ECO:0000256" key="1">
    <source>
        <dbReference type="SAM" id="Phobius"/>
    </source>
</evidence>
<keyword evidence="1" id="KW-1133">Transmembrane helix</keyword>
<sequence length="93" mass="10040">MPAKKEYLSTSGQRFLKVSAGILGGLFLSVAIHLLLGILLQNKVAVMLTGTFTAFLLWAALLTIAFLAKSGLKIWGIYLAGILICSSIIYLIR</sequence>
<protein>
    <recommendedName>
        <fullName evidence="4">Iron uptake protein</fullName>
    </recommendedName>
</protein>
<keyword evidence="1" id="KW-0472">Membrane</keyword>
<reference evidence="2 3" key="1">
    <citation type="submission" date="2023-12" db="EMBL/GenBank/DDBJ databases">
        <title>Novel species of the genus Arcicella isolated from rivers.</title>
        <authorList>
            <person name="Lu H."/>
        </authorList>
    </citation>
    <scope>NUCLEOTIDE SEQUENCE [LARGE SCALE GENOMIC DNA]</scope>
    <source>
        <strain evidence="2 3">LMG 21963</strain>
    </source>
</reference>
<keyword evidence="1" id="KW-0812">Transmembrane</keyword>
<feature type="transmembrane region" description="Helical" evidence="1">
    <location>
        <begin position="74"/>
        <end position="92"/>
    </location>
</feature>
<comment type="caution">
    <text evidence="2">The sequence shown here is derived from an EMBL/GenBank/DDBJ whole genome shotgun (WGS) entry which is preliminary data.</text>
</comment>
<dbReference type="RefSeq" id="WP_323248415.1">
    <property type="nucleotide sequence ID" value="NZ_JAYFUL010000010.1"/>
</dbReference>
<organism evidence="2 3">
    <name type="scientific">Arcicella aquatica</name>
    <dbReference type="NCBI Taxonomy" id="217141"/>
    <lineage>
        <taxon>Bacteria</taxon>
        <taxon>Pseudomonadati</taxon>
        <taxon>Bacteroidota</taxon>
        <taxon>Cytophagia</taxon>
        <taxon>Cytophagales</taxon>
        <taxon>Flectobacillaceae</taxon>
        <taxon>Arcicella</taxon>
    </lineage>
</organism>